<proteinExistence type="predicted"/>
<dbReference type="Proteomes" id="UP000782554">
    <property type="component" value="Unassembled WGS sequence"/>
</dbReference>
<keyword evidence="5 6" id="KW-0472">Membrane</keyword>
<dbReference type="InterPro" id="IPR019108">
    <property type="entry name" value="Caa3_assmbl_CtaG-rel"/>
</dbReference>
<evidence type="ECO:0000256" key="3">
    <source>
        <dbReference type="ARBA" id="ARBA00022692"/>
    </source>
</evidence>
<feature type="transmembrane region" description="Helical" evidence="6">
    <location>
        <begin position="93"/>
        <end position="115"/>
    </location>
</feature>
<evidence type="ECO:0000313" key="7">
    <source>
        <dbReference type="EMBL" id="MBX7500410.1"/>
    </source>
</evidence>
<keyword evidence="4 6" id="KW-1133">Transmembrane helix</keyword>
<accession>A0ABS7JRZ3</accession>
<evidence type="ECO:0000256" key="5">
    <source>
        <dbReference type="ARBA" id="ARBA00023136"/>
    </source>
</evidence>
<protein>
    <submittedName>
        <fullName evidence="7">Cytochrome c oxidase assembly protein</fullName>
    </submittedName>
</protein>
<name>A0ABS7JRZ3_9SPHN</name>
<feature type="transmembrane region" description="Helical" evidence="6">
    <location>
        <begin position="127"/>
        <end position="148"/>
    </location>
</feature>
<gene>
    <name evidence="7" type="ORF">K3181_02985</name>
</gene>
<feature type="transmembrane region" description="Helical" evidence="6">
    <location>
        <begin position="51"/>
        <end position="72"/>
    </location>
</feature>
<dbReference type="EMBL" id="JAIGNU010000001">
    <property type="protein sequence ID" value="MBX7500410.1"/>
    <property type="molecule type" value="Genomic_DNA"/>
</dbReference>
<evidence type="ECO:0000256" key="1">
    <source>
        <dbReference type="ARBA" id="ARBA00004651"/>
    </source>
</evidence>
<reference evidence="7 8" key="1">
    <citation type="submission" date="2021-08" db="EMBL/GenBank/DDBJ databases">
        <title>Comparative Genomics Analysis of the Genus Qipengyuania Reveals Extensive Genetic Diversity and Metabolic Versatility, Including the Description of Fifteen Novel Species.</title>
        <authorList>
            <person name="Liu Y."/>
        </authorList>
    </citation>
    <scope>NUCLEOTIDE SEQUENCE [LARGE SCALE GENOMIC DNA]</scope>
    <source>
        <strain evidence="7 8">YG27</strain>
    </source>
</reference>
<comment type="subcellular location">
    <subcellularLocation>
        <location evidence="1">Cell membrane</location>
        <topology evidence="1">Multi-pass membrane protein</topology>
    </subcellularLocation>
</comment>
<evidence type="ECO:0000256" key="6">
    <source>
        <dbReference type="SAM" id="Phobius"/>
    </source>
</evidence>
<evidence type="ECO:0000256" key="2">
    <source>
        <dbReference type="ARBA" id="ARBA00022475"/>
    </source>
</evidence>
<comment type="caution">
    <text evidence="7">The sequence shown here is derived from an EMBL/GenBank/DDBJ whole genome shotgun (WGS) entry which is preliminary data.</text>
</comment>
<evidence type="ECO:0000256" key="4">
    <source>
        <dbReference type="ARBA" id="ARBA00022989"/>
    </source>
</evidence>
<organism evidence="7 8">
    <name type="scientific">Qipengyuania mesophila</name>
    <dbReference type="NCBI Taxonomy" id="2867246"/>
    <lineage>
        <taxon>Bacteria</taxon>
        <taxon>Pseudomonadati</taxon>
        <taxon>Pseudomonadota</taxon>
        <taxon>Alphaproteobacteria</taxon>
        <taxon>Sphingomonadales</taxon>
        <taxon>Erythrobacteraceae</taxon>
        <taxon>Qipengyuania</taxon>
    </lineage>
</organism>
<dbReference type="Pfam" id="PF09678">
    <property type="entry name" value="Caa3_CtaG"/>
    <property type="match status" value="1"/>
</dbReference>
<feature type="transmembrane region" description="Helical" evidence="6">
    <location>
        <begin position="12"/>
        <end position="31"/>
    </location>
</feature>
<keyword evidence="8" id="KW-1185">Reference proteome</keyword>
<keyword evidence="2" id="KW-1003">Cell membrane</keyword>
<keyword evidence="3 6" id="KW-0812">Transmembrane</keyword>
<sequence>MSGRQRDAIAPPWRVIAYVGAVVTLVLALFSPVDRLADQSFAWHMAQHLSLMLVAGPLLALGNAHLVALLALPLGPRRKVGRSINSAPVARSAAGSPFSPPVAALVFAAGLWLWHAPSMFEAALADPILHTVEHLTFLVTSAVFWRMVSTAGDRRMSGMSALVLVTLVCLQGNLLAALLTLAPQPIYQTYAANRLADQQLAGLLMWLPAGLIYLVSSLWALRSLFAPRARTGP</sequence>
<evidence type="ECO:0000313" key="8">
    <source>
        <dbReference type="Proteomes" id="UP000782554"/>
    </source>
</evidence>
<feature type="transmembrane region" description="Helical" evidence="6">
    <location>
        <begin position="160"/>
        <end position="183"/>
    </location>
</feature>
<feature type="transmembrane region" description="Helical" evidence="6">
    <location>
        <begin position="203"/>
        <end position="221"/>
    </location>
</feature>